<evidence type="ECO:0000313" key="7">
    <source>
        <dbReference type="EMBL" id="AEH23838.1"/>
    </source>
</evidence>
<dbReference type="KEGG" id="pya:PYCH_01290"/>
<evidence type="ECO:0000256" key="4">
    <source>
        <dbReference type="ARBA" id="ARBA00022801"/>
    </source>
</evidence>
<evidence type="ECO:0000256" key="3">
    <source>
        <dbReference type="ARBA" id="ARBA00022723"/>
    </source>
</evidence>
<dbReference type="PANTHER" id="PTHR15910">
    <property type="entry name" value="ARCHAEMETZINCIN"/>
    <property type="match status" value="1"/>
</dbReference>
<dbReference type="GeneID" id="10836710"/>
<evidence type="ECO:0000256" key="6">
    <source>
        <dbReference type="ARBA" id="ARBA00023049"/>
    </source>
</evidence>
<evidence type="ECO:0000256" key="2">
    <source>
        <dbReference type="ARBA" id="ARBA00022670"/>
    </source>
</evidence>
<proteinExistence type="predicted"/>
<gene>
    <name evidence="7" type="ordered locus">PYCH_01290</name>
</gene>
<dbReference type="HOGENOM" id="CLU_072985_0_0_2"/>
<dbReference type="Pfam" id="PF07998">
    <property type="entry name" value="Peptidase_M54"/>
    <property type="match status" value="1"/>
</dbReference>
<dbReference type="InterPro" id="IPR012091">
    <property type="entry name" value="Pept_M54_archaemetzncn_arc/bac"/>
</dbReference>
<dbReference type="CDD" id="cd11375">
    <property type="entry name" value="Peptidase_M54"/>
    <property type="match status" value="1"/>
</dbReference>
<dbReference type="GO" id="GO:0008237">
    <property type="term" value="F:metallopeptidase activity"/>
    <property type="evidence" value="ECO:0007669"/>
    <property type="project" value="UniProtKB-KW"/>
</dbReference>
<keyword evidence="8" id="KW-1185">Reference proteome</keyword>
<evidence type="ECO:0000256" key="1">
    <source>
        <dbReference type="ARBA" id="ARBA00001947"/>
    </source>
</evidence>
<dbReference type="GO" id="GO:0008270">
    <property type="term" value="F:zinc ion binding"/>
    <property type="evidence" value="ECO:0007669"/>
    <property type="project" value="InterPro"/>
</dbReference>
<dbReference type="MEROPS" id="M54.001"/>
<dbReference type="Gene3D" id="3.40.390.10">
    <property type="entry name" value="Collagenase (Catalytic Domain)"/>
    <property type="match status" value="1"/>
</dbReference>
<keyword evidence="3" id="KW-0479">Metal-binding</keyword>
<keyword evidence="2" id="KW-0645">Protease</keyword>
<dbReference type="GO" id="GO:0006508">
    <property type="term" value="P:proteolysis"/>
    <property type="evidence" value="ECO:0007669"/>
    <property type="project" value="UniProtKB-KW"/>
</dbReference>
<dbReference type="InterPro" id="IPR024079">
    <property type="entry name" value="MetalloPept_cat_dom_sf"/>
</dbReference>
<reference evidence="7 8" key="1">
    <citation type="journal article" date="2011" name="J. Bacteriol.">
        <title>Complete genome sequence of the obligate piezophilic hyperthermophilic archaeon Pyrococcus yayanosii CH1.</title>
        <authorList>
            <person name="Jun X."/>
            <person name="Lupeng L."/>
            <person name="Minjuan X."/>
            <person name="Oger P."/>
            <person name="Fengping W."/>
            <person name="Jebbar M."/>
            <person name="Xiang X."/>
        </authorList>
    </citation>
    <scope>NUCLEOTIDE SEQUENCE [LARGE SCALE GENOMIC DNA]</scope>
    <source>
        <strain evidence="8">CH1 / JCM 16557</strain>
    </source>
</reference>
<evidence type="ECO:0000256" key="5">
    <source>
        <dbReference type="ARBA" id="ARBA00022833"/>
    </source>
</evidence>
<dbReference type="RefSeq" id="WP_013904896.1">
    <property type="nucleotide sequence ID" value="NC_015680.1"/>
</dbReference>
<dbReference type="STRING" id="529709.PYCH_01290"/>
<dbReference type="PIRSF" id="PIRSF005785">
    <property type="entry name" value="Zn-prot_arch"/>
    <property type="match status" value="1"/>
</dbReference>
<protein>
    <submittedName>
        <fullName evidence="7">Zinc metallopeptidase</fullName>
    </submittedName>
</protein>
<name>F8AFT7_PYRYC</name>
<dbReference type="OrthoDB" id="50281at2157"/>
<accession>F8AFT7</accession>
<evidence type="ECO:0000313" key="8">
    <source>
        <dbReference type="Proteomes" id="UP000008386"/>
    </source>
</evidence>
<sequence length="206" mass="23994">MDRIAFAYMGGEEFSDVFFEVYDRVRRYFRDVGLAIVPIYVGRIPLPPGTLARVETSEGYVKMYSFEAVVEALYGKLVEMKESVHDESLTKIFGLTTYPVGSRDPHLDFYKKYLGLQVTVANYHVMVLSMKPFQSENRFLFVERVFKGVLHEIGHLYGLDHCRNRCVMNPPSDVQEWDSRPPTYCNSCLKKLRDREELKPMPRFPL</sequence>
<dbReference type="AlphaFoldDB" id="F8AFT7"/>
<dbReference type="Proteomes" id="UP000008386">
    <property type="component" value="Chromosome"/>
</dbReference>
<dbReference type="eggNOG" id="arCOG00458">
    <property type="taxonomic scope" value="Archaea"/>
</dbReference>
<dbReference type="PANTHER" id="PTHR15910:SF1">
    <property type="entry name" value="ARCHAEMETZINCIN-2"/>
    <property type="match status" value="1"/>
</dbReference>
<keyword evidence="6" id="KW-0482">Metalloprotease</keyword>
<organism evidence="7 8">
    <name type="scientific">Pyrococcus yayanosii (strain CH1 / JCM 16557)</name>
    <dbReference type="NCBI Taxonomy" id="529709"/>
    <lineage>
        <taxon>Archaea</taxon>
        <taxon>Methanobacteriati</taxon>
        <taxon>Methanobacteriota</taxon>
        <taxon>Thermococci</taxon>
        <taxon>Thermococcales</taxon>
        <taxon>Thermococcaceae</taxon>
        <taxon>Pyrococcus</taxon>
    </lineage>
</organism>
<dbReference type="SUPFAM" id="SSF55486">
    <property type="entry name" value="Metalloproteases ('zincins'), catalytic domain"/>
    <property type="match status" value="1"/>
</dbReference>
<dbReference type="EMBL" id="CP002779">
    <property type="protein sequence ID" value="AEH23838.1"/>
    <property type="molecule type" value="Genomic_DNA"/>
</dbReference>
<keyword evidence="5" id="KW-0862">Zinc</keyword>
<comment type="cofactor">
    <cofactor evidence="1">
        <name>Zn(2+)</name>
        <dbReference type="ChEBI" id="CHEBI:29105"/>
    </cofactor>
</comment>
<dbReference type="InterPro" id="IPR012962">
    <property type="entry name" value="Pept_M54_archaemetzincn"/>
</dbReference>
<keyword evidence="4" id="KW-0378">Hydrolase</keyword>